<dbReference type="GO" id="GO:0070566">
    <property type="term" value="F:adenylyltransferase activity"/>
    <property type="evidence" value="ECO:0007669"/>
    <property type="project" value="InterPro"/>
</dbReference>
<evidence type="ECO:0000313" key="6">
    <source>
        <dbReference type="EMBL" id="MBS4537522.1"/>
    </source>
</evidence>
<evidence type="ECO:0000259" key="5">
    <source>
        <dbReference type="Pfam" id="PF13427"/>
    </source>
</evidence>
<keyword evidence="1" id="KW-0808">Transferase</keyword>
<dbReference type="InterPro" id="IPR043519">
    <property type="entry name" value="NT_sf"/>
</dbReference>
<gene>
    <name evidence="6" type="ORF">GOQ27_03555</name>
</gene>
<name>A0A942UXP0_9FIRM</name>
<dbReference type="Proteomes" id="UP000724672">
    <property type="component" value="Unassembled WGS sequence"/>
</dbReference>
<sequence length="261" mass="30588">MEPFKILDIIVNKFKEILGFNLVGVYLHGSLAMGCYTDSSDIDFLAVVREPLSITMKKELISSILYIDNLPEKGIEMSVILEKYAINFIYPTPFELHYSNFHRDKYLSNEDYICGDDVDKDLAAHMTIIKHRGVCLYGEDIDEVFDNVPREAYIDSIFYDITNAKDDIVDNPVYIILNLCRVLYFIKENVISSKLEGGNWGKKILPQKYKYLIEDALNVYTDKLDKMRYRKELYIKFAYYMLNEINLYDYCELPKDRNLLC</sequence>
<evidence type="ECO:0000256" key="2">
    <source>
        <dbReference type="ARBA" id="ARBA00023251"/>
    </source>
</evidence>
<dbReference type="Pfam" id="PF01909">
    <property type="entry name" value="NTP_transf_2"/>
    <property type="match status" value="1"/>
</dbReference>
<feature type="domain" description="Adenylyltransferase AadA C-terminal" evidence="5">
    <location>
        <begin position="143"/>
        <end position="243"/>
    </location>
</feature>
<dbReference type="RefSeq" id="WP_203365445.1">
    <property type="nucleotide sequence ID" value="NZ_WSFT01000016.1"/>
</dbReference>
<evidence type="ECO:0000313" key="7">
    <source>
        <dbReference type="Proteomes" id="UP000724672"/>
    </source>
</evidence>
<dbReference type="PIRSF" id="PIRSF000819">
    <property type="entry name" value="Streptomycin_3-adenylyltransf"/>
    <property type="match status" value="1"/>
</dbReference>
<dbReference type="GO" id="GO:0046677">
    <property type="term" value="P:response to antibiotic"/>
    <property type="evidence" value="ECO:0007669"/>
    <property type="project" value="UniProtKB-KW"/>
</dbReference>
<dbReference type="InterPro" id="IPR024172">
    <property type="entry name" value="AadA/Aad9"/>
</dbReference>
<evidence type="ECO:0000256" key="1">
    <source>
        <dbReference type="ARBA" id="ARBA00022679"/>
    </source>
</evidence>
<dbReference type="Pfam" id="PF13427">
    <property type="entry name" value="AadA_C"/>
    <property type="match status" value="1"/>
</dbReference>
<evidence type="ECO:0000259" key="4">
    <source>
        <dbReference type="Pfam" id="PF01909"/>
    </source>
</evidence>
<evidence type="ECO:0000256" key="3">
    <source>
        <dbReference type="ARBA" id="ARBA00047831"/>
    </source>
</evidence>
<dbReference type="SUPFAM" id="SSF81301">
    <property type="entry name" value="Nucleotidyltransferase"/>
    <property type="match status" value="1"/>
</dbReference>
<dbReference type="AlphaFoldDB" id="A0A942UXP0"/>
<protein>
    <submittedName>
        <fullName evidence="6">DUF4111 domain-containing protein</fullName>
    </submittedName>
</protein>
<dbReference type="InterPro" id="IPR002934">
    <property type="entry name" value="Polymerase_NTP_transf_dom"/>
</dbReference>
<reference evidence="6" key="1">
    <citation type="submission" date="2019-12" db="EMBL/GenBank/DDBJ databases">
        <title>Clostridiaceae gen. nov. sp. nov., isolated from sediment in Xinjiang, China.</title>
        <authorList>
            <person name="Zhang R."/>
        </authorList>
    </citation>
    <scope>NUCLEOTIDE SEQUENCE</scope>
    <source>
        <strain evidence="6">D2Q-11</strain>
    </source>
</reference>
<keyword evidence="2" id="KW-0046">Antibiotic resistance</keyword>
<comment type="caution">
    <text evidence="6">The sequence shown here is derived from an EMBL/GenBank/DDBJ whole genome shotgun (WGS) entry which is preliminary data.</text>
</comment>
<proteinExistence type="predicted"/>
<feature type="domain" description="Polymerase nucleotidyl transferase" evidence="4">
    <location>
        <begin position="11"/>
        <end position="66"/>
    </location>
</feature>
<dbReference type="PROSITE" id="PS51257">
    <property type="entry name" value="PROKAR_LIPOPROTEIN"/>
    <property type="match status" value="1"/>
</dbReference>
<dbReference type="Gene3D" id="3.30.460.10">
    <property type="entry name" value="Beta Polymerase, domain 2"/>
    <property type="match status" value="1"/>
</dbReference>
<dbReference type="InterPro" id="IPR025184">
    <property type="entry name" value="AadA_C"/>
</dbReference>
<dbReference type="CDD" id="cd05403">
    <property type="entry name" value="NT_KNTase_like"/>
    <property type="match status" value="1"/>
</dbReference>
<comment type="catalytic activity">
    <reaction evidence="3">
        <text>spectinomycin + ATP = 9-O-adenylylspectinomycin + diphosphate</text>
        <dbReference type="Rhea" id="RHEA:63228"/>
        <dbReference type="ChEBI" id="CHEBI:30616"/>
        <dbReference type="ChEBI" id="CHEBI:33019"/>
        <dbReference type="ChEBI" id="CHEBI:146260"/>
        <dbReference type="ChEBI" id="CHEBI:146261"/>
    </reaction>
</comment>
<dbReference type="EMBL" id="WSFT01000016">
    <property type="protein sequence ID" value="MBS4537522.1"/>
    <property type="molecule type" value="Genomic_DNA"/>
</dbReference>
<accession>A0A942UXP0</accession>
<organism evidence="6 7">
    <name type="scientific">Anaeromonas frigoriresistens</name>
    <dbReference type="NCBI Taxonomy" id="2683708"/>
    <lineage>
        <taxon>Bacteria</taxon>
        <taxon>Bacillati</taxon>
        <taxon>Bacillota</taxon>
        <taxon>Tissierellia</taxon>
        <taxon>Tissierellales</taxon>
        <taxon>Thermohalobacteraceae</taxon>
        <taxon>Anaeromonas</taxon>
    </lineage>
</organism>
<keyword evidence="7" id="KW-1185">Reference proteome</keyword>